<evidence type="ECO:0000313" key="3">
    <source>
        <dbReference type="Proteomes" id="UP001235133"/>
    </source>
</evidence>
<dbReference type="InterPro" id="IPR006938">
    <property type="entry name" value="DUF624"/>
</dbReference>
<feature type="transmembrane region" description="Helical" evidence="1">
    <location>
        <begin position="153"/>
        <end position="175"/>
    </location>
</feature>
<keyword evidence="1" id="KW-0812">Transmembrane</keyword>
<keyword evidence="1" id="KW-0472">Membrane</keyword>
<dbReference type="Proteomes" id="UP001235133">
    <property type="component" value="Unassembled WGS sequence"/>
</dbReference>
<keyword evidence="3" id="KW-1185">Reference proteome</keyword>
<evidence type="ECO:0000256" key="1">
    <source>
        <dbReference type="SAM" id="Phobius"/>
    </source>
</evidence>
<dbReference type="RefSeq" id="WP_308865845.1">
    <property type="nucleotide sequence ID" value="NZ_JAVFWO010000001.1"/>
</dbReference>
<accession>A0ABU0YXX2</accession>
<feature type="transmembrane region" description="Helical" evidence="1">
    <location>
        <begin position="75"/>
        <end position="95"/>
    </location>
</feature>
<dbReference type="EMBL" id="JAVFWO010000001">
    <property type="protein sequence ID" value="MDQ7876449.1"/>
    <property type="molecule type" value="Genomic_DNA"/>
</dbReference>
<proteinExistence type="predicted"/>
<dbReference type="Pfam" id="PF04854">
    <property type="entry name" value="DUF624"/>
    <property type="match status" value="1"/>
</dbReference>
<feature type="transmembrane region" description="Helical" evidence="1">
    <location>
        <begin position="107"/>
        <end position="132"/>
    </location>
</feature>
<sequence>MSSIFAPDSAAMRFLTRIADLMILNLVFIATAIPIVTLGAALTALNFTAMRIVRGRCDAVTRDYFRSFRQNFRQATLLGLLVLLVAVALGAWYVVLTSGSLDAGAQLILLVVWYLVAFAFAVNLLFVFPYLANFEGSIREVLRNARLLSWRHPLVAIMSLAIIGLAIVVTVFYPAVTAYGLLWLAIGFAAIAFLTGVLFTRVFDAYAPQPVAVEESDEE</sequence>
<protein>
    <submittedName>
        <fullName evidence="2">DUF624 domain-containing protein</fullName>
    </submittedName>
</protein>
<evidence type="ECO:0000313" key="2">
    <source>
        <dbReference type="EMBL" id="MDQ7876449.1"/>
    </source>
</evidence>
<name>A0ABU0YXX2_9MICO</name>
<organism evidence="2 3">
    <name type="scientific">Microbacterium psychrotolerans</name>
    <dbReference type="NCBI Taxonomy" id="3068321"/>
    <lineage>
        <taxon>Bacteria</taxon>
        <taxon>Bacillati</taxon>
        <taxon>Actinomycetota</taxon>
        <taxon>Actinomycetes</taxon>
        <taxon>Micrococcales</taxon>
        <taxon>Microbacteriaceae</taxon>
        <taxon>Microbacterium</taxon>
    </lineage>
</organism>
<feature type="transmembrane region" description="Helical" evidence="1">
    <location>
        <begin position="181"/>
        <end position="199"/>
    </location>
</feature>
<feature type="transmembrane region" description="Helical" evidence="1">
    <location>
        <begin position="22"/>
        <end position="47"/>
    </location>
</feature>
<comment type="caution">
    <text evidence="2">The sequence shown here is derived from an EMBL/GenBank/DDBJ whole genome shotgun (WGS) entry which is preliminary data.</text>
</comment>
<reference evidence="2 3" key="1">
    <citation type="submission" date="2023-08" db="EMBL/GenBank/DDBJ databases">
        <title>Microbacterium psychrotolerans sp. nov., a psychrotolerant bacterium isolated from soil in Heilongjiang Province, China.</title>
        <authorList>
            <person name="An P."/>
            <person name="Zhao D."/>
            <person name="Xiang H."/>
        </authorList>
    </citation>
    <scope>NUCLEOTIDE SEQUENCE [LARGE SCALE GENOMIC DNA]</scope>
    <source>
        <strain evidence="2 3">QXD-8</strain>
    </source>
</reference>
<keyword evidence="1" id="KW-1133">Transmembrane helix</keyword>
<gene>
    <name evidence="2" type="ORF">Q9R08_00525</name>
</gene>